<dbReference type="Proteomes" id="UP000230002">
    <property type="component" value="Unassembled WGS sequence"/>
</dbReference>
<feature type="compositionally biased region" description="Low complexity" evidence="2">
    <location>
        <begin position="62"/>
        <end position="74"/>
    </location>
</feature>
<accession>A0A2G8SUB9</accession>
<keyword evidence="1" id="KW-0175">Coiled coil</keyword>
<evidence type="ECO:0000256" key="1">
    <source>
        <dbReference type="SAM" id="Coils"/>
    </source>
</evidence>
<comment type="caution">
    <text evidence="4">The sequence shown here is derived from an EMBL/GenBank/DDBJ whole genome shotgun (WGS) entry which is preliminary data.</text>
</comment>
<feature type="compositionally biased region" description="Polar residues" evidence="2">
    <location>
        <begin position="306"/>
        <end position="316"/>
    </location>
</feature>
<evidence type="ECO:0000313" key="4">
    <source>
        <dbReference type="EMBL" id="PIL37168.1"/>
    </source>
</evidence>
<evidence type="ECO:0000313" key="5">
    <source>
        <dbReference type="Proteomes" id="UP000230002"/>
    </source>
</evidence>
<dbReference type="AlphaFoldDB" id="A0A2G8SUB9"/>
<dbReference type="STRING" id="1077348.A0A2G8SUB9"/>
<feature type="coiled-coil region" evidence="1">
    <location>
        <begin position="474"/>
        <end position="535"/>
    </location>
</feature>
<feature type="region of interest" description="Disordered" evidence="2">
    <location>
        <begin position="172"/>
        <end position="244"/>
    </location>
</feature>
<keyword evidence="3" id="KW-0732">Signal</keyword>
<evidence type="ECO:0000256" key="2">
    <source>
        <dbReference type="SAM" id="MobiDB-lite"/>
    </source>
</evidence>
<feature type="region of interest" description="Disordered" evidence="2">
    <location>
        <begin position="655"/>
        <end position="703"/>
    </location>
</feature>
<gene>
    <name evidence="4" type="ORF">GSI_00860</name>
</gene>
<keyword evidence="5" id="KW-1185">Reference proteome</keyword>
<protein>
    <submittedName>
        <fullName evidence="4">Uncharacterized protein</fullName>
    </submittedName>
</protein>
<evidence type="ECO:0000256" key="3">
    <source>
        <dbReference type="SAM" id="SignalP"/>
    </source>
</evidence>
<feature type="chain" id="PRO_5013815959" evidence="3">
    <location>
        <begin position="19"/>
        <end position="703"/>
    </location>
</feature>
<feature type="region of interest" description="Disordered" evidence="2">
    <location>
        <begin position="269"/>
        <end position="324"/>
    </location>
</feature>
<feature type="signal peptide" evidence="3">
    <location>
        <begin position="1"/>
        <end position="18"/>
    </location>
</feature>
<reference evidence="4 5" key="1">
    <citation type="journal article" date="2015" name="Sci. Rep.">
        <title>Chromosome-level genome map provides insights into diverse defense mechanisms in the medicinal fungus Ganoderma sinense.</title>
        <authorList>
            <person name="Zhu Y."/>
            <person name="Xu J."/>
            <person name="Sun C."/>
            <person name="Zhou S."/>
            <person name="Xu H."/>
            <person name="Nelson D.R."/>
            <person name="Qian J."/>
            <person name="Song J."/>
            <person name="Luo H."/>
            <person name="Xiang L."/>
            <person name="Li Y."/>
            <person name="Xu Z."/>
            <person name="Ji A."/>
            <person name="Wang L."/>
            <person name="Lu S."/>
            <person name="Hayward A."/>
            <person name="Sun W."/>
            <person name="Li X."/>
            <person name="Schwartz D.C."/>
            <person name="Wang Y."/>
            <person name="Chen S."/>
        </authorList>
    </citation>
    <scope>NUCLEOTIDE SEQUENCE [LARGE SCALE GENOMIC DNA]</scope>
    <source>
        <strain evidence="4 5">ZZ0214-1</strain>
    </source>
</reference>
<dbReference type="EMBL" id="AYKW01000001">
    <property type="protein sequence ID" value="PIL37168.1"/>
    <property type="molecule type" value="Genomic_DNA"/>
</dbReference>
<feature type="compositionally biased region" description="Basic and acidic residues" evidence="2">
    <location>
        <begin position="186"/>
        <end position="240"/>
    </location>
</feature>
<feature type="region of interest" description="Disordered" evidence="2">
    <location>
        <begin position="46"/>
        <end position="88"/>
    </location>
</feature>
<proteinExistence type="predicted"/>
<organism evidence="4 5">
    <name type="scientific">Ganoderma sinense ZZ0214-1</name>
    <dbReference type="NCBI Taxonomy" id="1077348"/>
    <lineage>
        <taxon>Eukaryota</taxon>
        <taxon>Fungi</taxon>
        <taxon>Dikarya</taxon>
        <taxon>Basidiomycota</taxon>
        <taxon>Agaricomycotina</taxon>
        <taxon>Agaricomycetes</taxon>
        <taxon>Polyporales</taxon>
        <taxon>Polyporaceae</taxon>
        <taxon>Ganoderma</taxon>
    </lineage>
</organism>
<feature type="compositionally biased region" description="Polar residues" evidence="2">
    <location>
        <begin position="688"/>
        <end position="703"/>
    </location>
</feature>
<sequence>MIATLFSLILSTRTKLFALGVVVPKDPFLEPMAFVKALSVFHSKTHPQTSHTHLAPPPSPTIPSGSNGSSSTASPAPPTPNSAFSSGNMTFLTPELIETIESHYEKSRQSESYKVHRVLKNKLDDLATDLRTHVTESGGTTNATTLSVTSDLAAVARCAVASKDAPQSLRYLWTGRPGHAGKKRREKEAPWSDVERDRDNKEQEKDGGKDVLGKEGKDKDERDKERDREARSCDEGDRPWGGRMQRKIESWAGLGKGKKLSVDFGTLGKAFLPESPRGPSEKSGQSSLVPSVIVSRDPIDEEEFLSSGQQSPTSDGPNPLMLGVGSLSTAERSASDISDYDRRVSEFNQRRPFTKSQSRIISWSDARSARDFLHDPTSAASREHRIGASPLGKADSSTGVEDEDEAVIEDISFLEKQHRRRLLSSGPDRRRSFDDAANLADTRILPIERMRIDVDLCGQLIIMRRREAHLANVVACLEALASNLAAQNAKLRADYEGARGDLAELDARAGELQRLEALRTEAETLTQETNALAYESAQFLVEDLWHMAAQPRQRVLALREKVFGTGRRLPQGIRGAHGPFNRVQWTLDGEERLVDRLGRTESEADEEEELPDLPAAVEMEMEEEVDAVEHQTLKPTWLLQFFNYWGARLGLSRTQESPAHNQPKENGQNDVHSGPGQDGVGNGDRQETAMTTALAQRKPTSLI</sequence>
<dbReference type="OrthoDB" id="19806at2759"/>
<feature type="compositionally biased region" description="Polar residues" evidence="2">
    <location>
        <begin position="655"/>
        <end position="671"/>
    </location>
</feature>
<name>A0A2G8SUB9_9APHY</name>
<feature type="region of interest" description="Disordered" evidence="2">
    <location>
        <begin position="377"/>
        <end position="402"/>
    </location>
</feature>